<protein>
    <recommendedName>
        <fullName evidence="3">histidine kinase</fullName>
        <ecNumber evidence="3">2.7.13.3</ecNumber>
    </recommendedName>
</protein>
<evidence type="ECO:0000256" key="4">
    <source>
        <dbReference type="ARBA" id="ARBA00022553"/>
    </source>
</evidence>
<feature type="transmembrane region" description="Helical" evidence="10">
    <location>
        <begin position="12"/>
        <end position="29"/>
    </location>
</feature>
<name>A0A7M2RJR3_9FIRM</name>
<dbReference type="FunFam" id="3.30.565.10:FF:000006">
    <property type="entry name" value="Sensor histidine kinase WalK"/>
    <property type="match status" value="1"/>
</dbReference>
<dbReference type="Proteomes" id="UP000593601">
    <property type="component" value="Chromosome"/>
</dbReference>
<gene>
    <name evidence="13" type="ORF">INP51_00935</name>
</gene>
<dbReference type="SUPFAM" id="SSF55785">
    <property type="entry name" value="PYP-like sensor domain (PAS domain)"/>
    <property type="match status" value="1"/>
</dbReference>
<comment type="catalytic activity">
    <reaction evidence="1">
        <text>ATP + protein L-histidine = ADP + protein N-phospho-L-histidine.</text>
        <dbReference type="EC" id="2.7.13.3"/>
    </reaction>
</comment>
<keyword evidence="4" id="KW-0597">Phosphoprotein</keyword>
<feature type="domain" description="PAC" evidence="12">
    <location>
        <begin position="287"/>
        <end position="337"/>
    </location>
</feature>
<dbReference type="PROSITE" id="PS50113">
    <property type="entry name" value="PAC"/>
    <property type="match status" value="1"/>
</dbReference>
<dbReference type="Gene3D" id="3.30.565.10">
    <property type="entry name" value="Histidine kinase-like ATPase, C-terminal domain"/>
    <property type="match status" value="1"/>
</dbReference>
<dbReference type="InterPro" id="IPR003594">
    <property type="entry name" value="HATPase_dom"/>
</dbReference>
<keyword evidence="9" id="KW-0175">Coiled coil</keyword>
<dbReference type="PRINTS" id="PR00344">
    <property type="entry name" value="BCTRLSENSOR"/>
</dbReference>
<dbReference type="GO" id="GO:0006355">
    <property type="term" value="P:regulation of DNA-templated transcription"/>
    <property type="evidence" value="ECO:0007669"/>
    <property type="project" value="InterPro"/>
</dbReference>
<dbReference type="PANTHER" id="PTHR45453">
    <property type="entry name" value="PHOSPHATE REGULON SENSOR PROTEIN PHOR"/>
    <property type="match status" value="1"/>
</dbReference>
<dbReference type="NCBIfam" id="TIGR00229">
    <property type="entry name" value="sensory_box"/>
    <property type="match status" value="1"/>
</dbReference>
<dbReference type="InterPro" id="IPR004358">
    <property type="entry name" value="Sig_transdc_His_kin-like_C"/>
</dbReference>
<dbReference type="InterPro" id="IPR000014">
    <property type="entry name" value="PAS"/>
</dbReference>
<dbReference type="GO" id="GO:0004721">
    <property type="term" value="F:phosphoprotein phosphatase activity"/>
    <property type="evidence" value="ECO:0007669"/>
    <property type="project" value="TreeGrafter"/>
</dbReference>
<evidence type="ECO:0000256" key="9">
    <source>
        <dbReference type="SAM" id="Coils"/>
    </source>
</evidence>
<evidence type="ECO:0000256" key="1">
    <source>
        <dbReference type="ARBA" id="ARBA00000085"/>
    </source>
</evidence>
<dbReference type="InterPro" id="IPR036097">
    <property type="entry name" value="HisK_dim/P_sf"/>
</dbReference>
<dbReference type="InterPro" id="IPR036890">
    <property type="entry name" value="HATPase_C_sf"/>
</dbReference>
<evidence type="ECO:0000256" key="10">
    <source>
        <dbReference type="SAM" id="Phobius"/>
    </source>
</evidence>
<dbReference type="PANTHER" id="PTHR45453:SF1">
    <property type="entry name" value="PHOSPHATE REGULON SENSOR PROTEIN PHOR"/>
    <property type="match status" value="1"/>
</dbReference>
<evidence type="ECO:0000256" key="8">
    <source>
        <dbReference type="ARBA" id="ARBA00023136"/>
    </source>
</evidence>
<dbReference type="Pfam" id="PF16736">
    <property type="entry name" value="sCache_like"/>
    <property type="match status" value="1"/>
</dbReference>
<keyword evidence="14" id="KW-1185">Reference proteome</keyword>
<dbReference type="Pfam" id="PF02518">
    <property type="entry name" value="HATPase_c"/>
    <property type="match status" value="1"/>
</dbReference>
<evidence type="ECO:0000259" key="12">
    <source>
        <dbReference type="PROSITE" id="PS50113"/>
    </source>
</evidence>
<evidence type="ECO:0000256" key="2">
    <source>
        <dbReference type="ARBA" id="ARBA00004370"/>
    </source>
</evidence>
<feature type="domain" description="Histidine kinase" evidence="11">
    <location>
        <begin position="341"/>
        <end position="554"/>
    </location>
</feature>
<keyword evidence="10" id="KW-1133">Transmembrane helix</keyword>
<organism evidence="13 14">
    <name type="scientific">Blautia liquoris</name>
    <dbReference type="NCBI Taxonomy" id="2779518"/>
    <lineage>
        <taxon>Bacteria</taxon>
        <taxon>Bacillati</taxon>
        <taxon>Bacillota</taxon>
        <taxon>Clostridia</taxon>
        <taxon>Lachnospirales</taxon>
        <taxon>Lachnospiraceae</taxon>
        <taxon>Blautia</taxon>
    </lineage>
</organism>
<dbReference type="KEGG" id="bliq:INP51_00935"/>
<dbReference type="InterPro" id="IPR050351">
    <property type="entry name" value="BphY/WalK/GraS-like"/>
</dbReference>
<evidence type="ECO:0000256" key="5">
    <source>
        <dbReference type="ARBA" id="ARBA00022679"/>
    </source>
</evidence>
<dbReference type="FunFam" id="1.10.287.130:FF:000001">
    <property type="entry name" value="Two-component sensor histidine kinase"/>
    <property type="match status" value="1"/>
</dbReference>
<accession>A0A7M2RJR3</accession>
<keyword evidence="7" id="KW-0902">Two-component regulatory system</keyword>
<comment type="subcellular location">
    <subcellularLocation>
        <location evidence="2">Membrane</location>
    </subcellularLocation>
</comment>
<feature type="coiled-coil region" evidence="9">
    <location>
        <begin position="202"/>
        <end position="229"/>
    </location>
</feature>
<dbReference type="AlphaFoldDB" id="A0A7M2RJR3"/>
<dbReference type="Gene3D" id="1.10.287.130">
    <property type="match status" value="1"/>
</dbReference>
<dbReference type="InterPro" id="IPR000700">
    <property type="entry name" value="PAS-assoc_C"/>
</dbReference>
<sequence>MKKKILKNTGLLVVLSILFTFVIMNIIMYERSLSEMKTTIQSECKNLKNILDQAGEEYLTQEISDLTSSRLTLIRRDGTVLYESMEPVDLMNDHDNRPEFREALKEGRGSDLRSSETLNEQGYYYAMMLENGDVIRVSRNIDTVVKSMLSGIVIVLVLLMILGILALILVNRMAARLIEPINQLDLEDPTRNIAYEELSPLLVRIDRQNTKIREQMDQLRQNQEEYLAITEYMKDGLIVTNNKVVLSINRAAQELFDVTQEDCVNHDIITVGRNEAVKRAFLAALSGKSDERTADISGRTYQLLANPVRAEKEDVTGVVLLILDITEKQRAEMMRKEFSANVSHELKSPLMSISGYAELIENGVAKPEDVKKFAGIIHSEAARLTSLVEDIIKLSRLDEKSEQLSMEDVDLFEVACEVKDHLELKAEQQRIDIGLCGNHVIITGVHQVLYEMIYNLCENAIKYNHAGGHVWINVYSEGLKGAVIAVKDDGIGIDKSEQGRIFERFYRVDKSHSRETGGTGLGLSIVKHGALLHNAKIQVESEIGRGAEIRVYFS</sequence>
<keyword evidence="10" id="KW-0812">Transmembrane</keyword>
<dbReference type="GO" id="GO:0000155">
    <property type="term" value="F:phosphorelay sensor kinase activity"/>
    <property type="evidence" value="ECO:0007669"/>
    <property type="project" value="InterPro"/>
</dbReference>
<dbReference type="SMART" id="SM00388">
    <property type="entry name" value="HisKA"/>
    <property type="match status" value="1"/>
</dbReference>
<dbReference type="EC" id="2.7.13.3" evidence="3"/>
<dbReference type="Pfam" id="PF00989">
    <property type="entry name" value="PAS"/>
    <property type="match status" value="1"/>
</dbReference>
<evidence type="ECO:0000259" key="11">
    <source>
        <dbReference type="PROSITE" id="PS50109"/>
    </source>
</evidence>
<dbReference type="InterPro" id="IPR013767">
    <property type="entry name" value="PAS_fold"/>
</dbReference>
<dbReference type="SUPFAM" id="SSF47384">
    <property type="entry name" value="Homodimeric domain of signal transducing histidine kinase"/>
    <property type="match status" value="1"/>
</dbReference>
<keyword evidence="8 10" id="KW-0472">Membrane</keyword>
<evidence type="ECO:0000256" key="7">
    <source>
        <dbReference type="ARBA" id="ARBA00023012"/>
    </source>
</evidence>
<dbReference type="PROSITE" id="PS50109">
    <property type="entry name" value="HIS_KIN"/>
    <property type="match status" value="1"/>
</dbReference>
<evidence type="ECO:0000256" key="6">
    <source>
        <dbReference type="ARBA" id="ARBA00022777"/>
    </source>
</evidence>
<evidence type="ECO:0000313" key="14">
    <source>
        <dbReference type="Proteomes" id="UP000593601"/>
    </source>
</evidence>
<dbReference type="GO" id="GO:0005886">
    <property type="term" value="C:plasma membrane"/>
    <property type="evidence" value="ECO:0007669"/>
    <property type="project" value="TreeGrafter"/>
</dbReference>
<feature type="transmembrane region" description="Helical" evidence="10">
    <location>
        <begin position="148"/>
        <end position="170"/>
    </location>
</feature>
<dbReference type="CDD" id="cd00082">
    <property type="entry name" value="HisKA"/>
    <property type="match status" value="1"/>
</dbReference>
<proteinExistence type="predicted"/>
<dbReference type="Pfam" id="PF00512">
    <property type="entry name" value="HisKA"/>
    <property type="match status" value="1"/>
</dbReference>
<evidence type="ECO:0000313" key="13">
    <source>
        <dbReference type="EMBL" id="QOV19580.1"/>
    </source>
</evidence>
<reference evidence="13 14" key="1">
    <citation type="submission" date="2020-10" db="EMBL/GenBank/DDBJ databases">
        <title>Blautia liquoris sp.nov., isolated from the mud in a fermentation cellar used for the production of Chinese strong-flavoured liquor.</title>
        <authorList>
            <person name="Lu L."/>
        </authorList>
    </citation>
    <scope>NUCLEOTIDE SEQUENCE [LARGE SCALE GENOMIC DNA]</scope>
    <source>
        <strain evidence="13 14">LZLJ-3</strain>
    </source>
</reference>
<keyword evidence="6" id="KW-0418">Kinase</keyword>
<keyword evidence="5" id="KW-0808">Transferase</keyword>
<dbReference type="SMART" id="SM00387">
    <property type="entry name" value="HATPase_c"/>
    <property type="match status" value="1"/>
</dbReference>
<evidence type="ECO:0000256" key="3">
    <source>
        <dbReference type="ARBA" id="ARBA00012438"/>
    </source>
</evidence>
<dbReference type="RefSeq" id="WP_193735900.1">
    <property type="nucleotide sequence ID" value="NZ_CP063304.1"/>
</dbReference>
<dbReference type="InterPro" id="IPR031967">
    <property type="entry name" value="PhoR_single_Cache-like_dom"/>
</dbReference>
<dbReference type="Gene3D" id="3.30.450.20">
    <property type="entry name" value="PAS domain"/>
    <property type="match status" value="1"/>
</dbReference>
<dbReference type="InterPro" id="IPR003661">
    <property type="entry name" value="HisK_dim/P_dom"/>
</dbReference>
<dbReference type="CDD" id="cd00075">
    <property type="entry name" value="HATPase"/>
    <property type="match status" value="1"/>
</dbReference>
<dbReference type="SUPFAM" id="SSF55874">
    <property type="entry name" value="ATPase domain of HSP90 chaperone/DNA topoisomerase II/histidine kinase"/>
    <property type="match status" value="1"/>
</dbReference>
<dbReference type="EMBL" id="CP063304">
    <property type="protein sequence ID" value="QOV19580.1"/>
    <property type="molecule type" value="Genomic_DNA"/>
</dbReference>
<dbReference type="InterPro" id="IPR005467">
    <property type="entry name" value="His_kinase_dom"/>
</dbReference>
<dbReference type="InterPro" id="IPR035965">
    <property type="entry name" value="PAS-like_dom_sf"/>
</dbReference>
<dbReference type="GO" id="GO:0016036">
    <property type="term" value="P:cellular response to phosphate starvation"/>
    <property type="evidence" value="ECO:0007669"/>
    <property type="project" value="TreeGrafter"/>
</dbReference>